<comment type="caution">
    <text evidence="2">The sequence shown here is derived from an EMBL/GenBank/DDBJ whole genome shotgun (WGS) entry which is preliminary data.</text>
</comment>
<evidence type="ECO:0000313" key="3">
    <source>
        <dbReference type="Proteomes" id="UP000279859"/>
    </source>
</evidence>
<evidence type="ECO:0000259" key="1">
    <source>
        <dbReference type="Pfam" id="PF13191"/>
    </source>
</evidence>
<dbReference type="AlphaFoldDB" id="A0A3M8LQZ1"/>
<dbReference type="Pfam" id="PF13191">
    <property type="entry name" value="AAA_16"/>
    <property type="match status" value="1"/>
</dbReference>
<keyword evidence="2" id="KW-0547">Nucleotide-binding</keyword>
<dbReference type="SUPFAM" id="SSF52540">
    <property type="entry name" value="P-loop containing nucleoside triphosphate hydrolases"/>
    <property type="match status" value="1"/>
</dbReference>
<dbReference type="PANTHER" id="PTHR34301:SF8">
    <property type="entry name" value="ATPASE DOMAIN-CONTAINING PROTEIN"/>
    <property type="match status" value="1"/>
</dbReference>
<keyword evidence="2" id="KW-0067">ATP-binding</keyword>
<evidence type="ECO:0000313" key="2">
    <source>
        <dbReference type="EMBL" id="RNE67289.1"/>
    </source>
</evidence>
<feature type="domain" description="Orc1-like AAA ATPase" evidence="1">
    <location>
        <begin position="19"/>
        <end position="209"/>
    </location>
</feature>
<dbReference type="OrthoDB" id="2020141at2"/>
<dbReference type="RefSeq" id="WP_123044321.1">
    <property type="nucleotide sequence ID" value="NZ_RDSR01000001.1"/>
</dbReference>
<dbReference type="EMBL" id="RDSR01000001">
    <property type="protein sequence ID" value="RNE67289.1"/>
    <property type="molecule type" value="Genomic_DNA"/>
</dbReference>
<dbReference type="InterPro" id="IPR041664">
    <property type="entry name" value="AAA_16"/>
</dbReference>
<keyword evidence="3" id="KW-1185">Reference proteome</keyword>
<dbReference type="PANTHER" id="PTHR34301">
    <property type="entry name" value="DNA-BINDING PROTEIN-RELATED"/>
    <property type="match status" value="1"/>
</dbReference>
<dbReference type="Proteomes" id="UP000279859">
    <property type="component" value="Unassembled WGS sequence"/>
</dbReference>
<dbReference type="InterPro" id="IPR027417">
    <property type="entry name" value="P-loop_NTPase"/>
</dbReference>
<dbReference type="Gene3D" id="3.40.50.300">
    <property type="entry name" value="P-loop containing nucleotide triphosphate hydrolases"/>
    <property type="match status" value="1"/>
</dbReference>
<accession>A0A3M8LQZ1</accession>
<proteinExistence type="predicted"/>
<organism evidence="2 3">
    <name type="scientific">Cryobacterium tepidiphilum</name>
    <dbReference type="NCBI Taxonomy" id="2486026"/>
    <lineage>
        <taxon>Bacteria</taxon>
        <taxon>Bacillati</taxon>
        <taxon>Actinomycetota</taxon>
        <taxon>Actinomycetes</taxon>
        <taxon>Micrococcales</taxon>
        <taxon>Microbacteriaceae</taxon>
        <taxon>Cryobacterium</taxon>
    </lineage>
</organism>
<reference evidence="2 3" key="1">
    <citation type="submission" date="2018-11" db="EMBL/GenBank/DDBJ databases">
        <title>Cryobacterium sp. nov., isolated from rhizosphere soil of lettuce.</title>
        <authorList>
            <person name="Wang Y."/>
        </authorList>
    </citation>
    <scope>NUCLEOTIDE SEQUENCE [LARGE SCALE GENOMIC DNA]</scope>
    <source>
        <strain evidence="2 3">NEAU-85</strain>
    </source>
</reference>
<sequence length="397" mass="42339">MSDFVPNPFRPGAGRVPPELAGRGELLEAFTRMLQQVGASGEGERPWVLSGLRGVGKTVLLNEFVRRARDIGWVTVKVEASAAQPLAASLSRELAVALRRQASLSERAAAGLKQAFAALRNFRVRFDPDGAIGIEISTDVDASGIADSGDLAVDLQELLRTLAEGAGLLGIGVLLAVDELQEASVVNLSALNVALHNLGQEAFPPPIVFIGTGLPSLPAVLADATSYAERLYDYRTIGLLDAESTGAALSSPAAHNGVTWNREALRAVVRATGGYPYFVQACGKHVWDVRTGELIGMEDANIGIALARNEVDEGLYRSRLDRVTPKQRDLLRAMAVDGDGPSSITDLVARTGKRRTSDLSVSRSELIRAGHIYAPDRGYVAFTVPGMADYITRLADD</sequence>
<dbReference type="GO" id="GO:0005524">
    <property type="term" value="F:ATP binding"/>
    <property type="evidence" value="ECO:0007669"/>
    <property type="project" value="UniProtKB-KW"/>
</dbReference>
<protein>
    <submittedName>
        <fullName evidence="2">ATP-binding protein</fullName>
    </submittedName>
</protein>
<name>A0A3M8LQZ1_9MICO</name>
<gene>
    <name evidence="2" type="ORF">EEJ31_00455</name>
</gene>